<keyword evidence="2" id="KW-1185">Reference proteome</keyword>
<gene>
    <name evidence="1" type="ORF">PAXRUDRAFT_797711</name>
</gene>
<dbReference type="HOGENOM" id="CLU_003292_2_2_1"/>
<reference evidence="1 2" key="1">
    <citation type="submission" date="2014-04" db="EMBL/GenBank/DDBJ databases">
        <authorList>
            <consortium name="DOE Joint Genome Institute"/>
            <person name="Kuo A."/>
            <person name="Kohler A."/>
            <person name="Jargeat P."/>
            <person name="Nagy L.G."/>
            <person name="Floudas D."/>
            <person name="Copeland A."/>
            <person name="Barry K.W."/>
            <person name="Cichocki N."/>
            <person name="Veneault-Fourrey C."/>
            <person name="LaButti K."/>
            <person name="Lindquist E.A."/>
            <person name="Lipzen A."/>
            <person name="Lundell T."/>
            <person name="Morin E."/>
            <person name="Murat C."/>
            <person name="Sun H."/>
            <person name="Tunlid A."/>
            <person name="Henrissat B."/>
            <person name="Grigoriev I.V."/>
            <person name="Hibbett D.S."/>
            <person name="Martin F."/>
            <person name="Nordberg H.P."/>
            <person name="Cantor M.N."/>
            <person name="Hua S.X."/>
        </authorList>
    </citation>
    <scope>NUCLEOTIDE SEQUENCE [LARGE SCALE GENOMIC DNA]</scope>
    <source>
        <strain evidence="1 2">Ve08.2h10</strain>
    </source>
</reference>
<feature type="non-terminal residue" evidence="1">
    <location>
        <position position="1"/>
    </location>
</feature>
<dbReference type="AlphaFoldDB" id="A0A0D0DSW1"/>
<dbReference type="InParanoid" id="A0A0D0DSW1"/>
<name>A0A0D0DSW1_9AGAM</name>
<dbReference type="EMBL" id="KN825391">
    <property type="protein sequence ID" value="KIK91401.1"/>
    <property type="molecule type" value="Genomic_DNA"/>
</dbReference>
<dbReference type="GO" id="GO:0003677">
    <property type="term" value="F:DNA binding"/>
    <property type="evidence" value="ECO:0007669"/>
    <property type="project" value="InterPro"/>
</dbReference>
<reference evidence="2" key="2">
    <citation type="submission" date="2015-01" db="EMBL/GenBank/DDBJ databases">
        <title>Evolutionary Origins and Diversification of the Mycorrhizal Mutualists.</title>
        <authorList>
            <consortium name="DOE Joint Genome Institute"/>
            <consortium name="Mycorrhizal Genomics Consortium"/>
            <person name="Kohler A."/>
            <person name="Kuo A."/>
            <person name="Nagy L.G."/>
            <person name="Floudas D."/>
            <person name="Copeland A."/>
            <person name="Barry K.W."/>
            <person name="Cichocki N."/>
            <person name="Veneault-Fourrey C."/>
            <person name="LaButti K."/>
            <person name="Lindquist E.A."/>
            <person name="Lipzen A."/>
            <person name="Lundell T."/>
            <person name="Morin E."/>
            <person name="Murat C."/>
            <person name="Riley R."/>
            <person name="Ohm R."/>
            <person name="Sun H."/>
            <person name="Tunlid A."/>
            <person name="Henrissat B."/>
            <person name="Grigoriev I.V."/>
            <person name="Hibbett D.S."/>
            <person name="Martin F."/>
        </authorList>
    </citation>
    <scope>NUCLEOTIDE SEQUENCE [LARGE SCALE GENOMIC DNA]</scope>
    <source>
        <strain evidence="2">Ve08.2h10</strain>
    </source>
</reference>
<dbReference type="Proteomes" id="UP000054538">
    <property type="component" value="Unassembled WGS sequence"/>
</dbReference>
<dbReference type="SUPFAM" id="SSF56349">
    <property type="entry name" value="DNA breaking-rejoining enzymes"/>
    <property type="match status" value="1"/>
</dbReference>
<dbReference type="InterPro" id="IPR011010">
    <property type="entry name" value="DNA_brk_join_enz"/>
</dbReference>
<dbReference type="STRING" id="930991.A0A0D0DSW1"/>
<evidence type="ECO:0000313" key="1">
    <source>
        <dbReference type="EMBL" id="KIK91401.1"/>
    </source>
</evidence>
<dbReference type="OrthoDB" id="2678913at2759"/>
<proteinExistence type="predicted"/>
<sequence length="332" mass="36975">LQGWPALLLTHNPHCPPTAFQESDLDQIKDIIMHTWAESTKESYSSGLLVFHVFVMLSPFLTMTLEAPSLIICRVSTLGTSCIAWTGHTNTEIEALLKAAVTLAPIFSKCKPQEPYTVTVLGLMHDNLDLTDPARVAVFACLTTTFWCTARVGEFTVPHLDSFNSSLHVKPSNITHKTDQGWLRVTNFCLPRMKSALLSEDVSWVQQQGPSDPQAALLNHFTMNDLPLNGHLFAYKHKGSHRPLTKYKFTTILSSVAKRAGIKPIQGHGVWIGSTLEYLLCNVPFDIVKIKGSCASDTFLIYLHRHAQILAPYIQASPPLHESFLQYTMPPI</sequence>
<protein>
    <submittedName>
        <fullName evidence="1">Uncharacterized protein</fullName>
    </submittedName>
</protein>
<accession>A0A0D0DSW1</accession>
<organism evidence="1 2">
    <name type="scientific">Paxillus rubicundulus Ve08.2h10</name>
    <dbReference type="NCBI Taxonomy" id="930991"/>
    <lineage>
        <taxon>Eukaryota</taxon>
        <taxon>Fungi</taxon>
        <taxon>Dikarya</taxon>
        <taxon>Basidiomycota</taxon>
        <taxon>Agaricomycotina</taxon>
        <taxon>Agaricomycetes</taxon>
        <taxon>Agaricomycetidae</taxon>
        <taxon>Boletales</taxon>
        <taxon>Paxilineae</taxon>
        <taxon>Paxillaceae</taxon>
        <taxon>Paxillus</taxon>
    </lineage>
</organism>
<evidence type="ECO:0000313" key="2">
    <source>
        <dbReference type="Proteomes" id="UP000054538"/>
    </source>
</evidence>
<feature type="non-terminal residue" evidence="1">
    <location>
        <position position="332"/>
    </location>
</feature>